<dbReference type="GO" id="GO:0008932">
    <property type="term" value="F:lytic endotransglycosylase activity"/>
    <property type="evidence" value="ECO:0007669"/>
    <property type="project" value="TreeGrafter"/>
</dbReference>
<dbReference type="PANTHER" id="PTHR33734:SF22">
    <property type="entry name" value="MEMBRANE-BOUND LYTIC MUREIN TRANSGLYCOSYLASE D"/>
    <property type="match status" value="1"/>
</dbReference>
<protein>
    <submittedName>
        <fullName evidence="4">Membrane-bound lytic murein transglycosylase D</fullName>
    </submittedName>
</protein>
<dbReference type="AlphaFoldDB" id="A0A450W541"/>
<sequence>MRSISSLRNPIRLIFFFGVLGAMAGCEFLTGKSDSIGTRGEWHDDLWNRAEASFMLQDMYDAKEVRTHQAWFKRHQSYLIRTGDRGTRYLYYILGEVERRKMPGEIALLPIVESAFQPFAYSPAHASGIWQFIPSTGRRYGLKQNWWYDGRRDILASTRAALDYLQDLHRRFDGDWLLAIAAYNTGEGNVERAIKRNRSAGKPVDFWSLRLPSETRAYVPQLLALASIVQEPAKYNLILRKIPNHPYFQQIPTNGQIELALAAKIADLSLDEIHQLNPAFRRWATDPAGPHYLLLPVDRADTFRKELAKLSPKQRIQWRKHVVKRGESLGAVAARYKTSATALRQINSLRNNRIRIGSDILIPTEEHILSDYRSKGRQASARKSAARRKPTKKRRTYTVRSGDSLWLIAHRHGVSVAQLISWNGLTRKSVLIPGQRLDLYVGAPKPKES</sequence>
<dbReference type="SMART" id="SM00257">
    <property type="entry name" value="LysM"/>
    <property type="match status" value="2"/>
</dbReference>
<dbReference type="PANTHER" id="PTHR33734">
    <property type="entry name" value="LYSM DOMAIN-CONTAINING GPI-ANCHORED PROTEIN 2"/>
    <property type="match status" value="1"/>
</dbReference>
<dbReference type="InterPro" id="IPR018392">
    <property type="entry name" value="LysM"/>
</dbReference>
<evidence type="ECO:0000313" key="4">
    <source>
        <dbReference type="EMBL" id="VFK12170.1"/>
    </source>
</evidence>
<reference evidence="4" key="1">
    <citation type="submission" date="2019-02" db="EMBL/GenBank/DDBJ databases">
        <authorList>
            <person name="Gruber-Vodicka R. H."/>
            <person name="Seah K. B. B."/>
        </authorList>
    </citation>
    <scope>NUCLEOTIDE SEQUENCE</scope>
    <source>
        <strain evidence="4">BECK_S313</strain>
    </source>
</reference>
<evidence type="ECO:0000256" key="2">
    <source>
        <dbReference type="SAM" id="MobiDB-lite"/>
    </source>
</evidence>
<dbReference type="PROSITE" id="PS51782">
    <property type="entry name" value="LYSM"/>
    <property type="match status" value="2"/>
</dbReference>
<feature type="domain" description="LysM" evidence="3">
    <location>
        <begin position="319"/>
        <end position="362"/>
    </location>
</feature>
<dbReference type="EMBL" id="CAADFK010000030">
    <property type="protein sequence ID" value="VFK12170.1"/>
    <property type="molecule type" value="Genomic_DNA"/>
</dbReference>
<dbReference type="GO" id="GO:0016020">
    <property type="term" value="C:membrane"/>
    <property type="evidence" value="ECO:0007669"/>
    <property type="project" value="InterPro"/>
</dbReference>
<dbReference type="GO" id="GO:0000270">
    <property type="term" value="P:peptidoglycan metabolic process"/>
    <property type="evidence" value="ECO:0007669"/>
    <property type="project" value="InterPro"/>
</dbReference>
<name>A0A450W541_9GAMM</name>
<dbReference type="SUPFAM" id="SSF53955">
    <property type="entry name" value="Lysozyme-like"/>
    <property type="match status" value="1"/>
</dbReference>
<dbReference type="CDD" id="cd00118">
    <property type="entry name" value="LysM"/>
    <property type="match status" value="1"/>
</dbReference>
<dbReference type="InterPro" id="IPR008258">
    <property type="entry name" value="Transglycosylase_SLT_dom_1"/>
</dbReference>
<feature type="region of interest" description="Disordered" evidence="2">
    <location>
        <begin position="373"/>
        <end position="395"/>
    </location>
</feature>
<dbReference type="PROSITE" id="PS51257">
    <property type="entry name" value="PROKAR_LIPOPROTEIN"/>
    <property type="match status" value="1"/>
</dbReference>
<comment type="similarity">
    <text evidence="1">Belongs to the transglycosylase Slt family.</text>
</comment>
<dbReference type="InterPro" id="IPR023346">
    <property type="entry name" value="Lysozyme-like_dom_sf"/>
</dbReference>
<dbReference type="CDD" id="cd16894">
    <property type="entry name" value="MltD-like"/>
    <property type="match status" value="1"/>
</dbReference>
<dbReference type="SUPFAM" id="SSF54106">
    <property type="entry name" value="LysM domain"/>
    <property type="match status" value="2"/>
</dbReference>
<dbReference type="Pfam" id="PF01476">
    <property type="entry name" value="LysM"/>
    <property type="match status" value="2"/>
</dbReference>
<dbReference type="Gene3D" id="3.10.350.10">
    <property type="entry name" value="LysM domain"/>
    <property type="match status" value="2"/>
</dbReference>
<gene>
    <name evidence="4" type="ORF">BECKLPF1236B_GA0070989_103029</name>
</gene>
<feature type="compositionally biased region" description="Basic residues" evidence="2">
    <location>
        <begin position="384"/>
        <end position="395"/>
    </location>
</feature>
<feature type="domain" description="LysM" evidence="3">
    <location>
        <begin position="395"/>
        <end position="439"/>
    </location>
</feature>
<dbReference type="InterPro" id="IPR036779">
    <property type="entry name" value="LysM_dom_sf"/>
</dbReference>
<dbReference type="FunFam" id="1.10.530.10:FF:000004">
    <property type="entry name" value="Membrane-bound lytic murein transglycosylase D"/>
    <property type="match status" value="1"/>
</dbReference>
<dbReference type="Gene3D" id="1.10.530.10">
    <property type="match status" value="1"/>
</dbReference>
<accession>A0A450W541</accession>
<evidence type="ECO:0000259" key="3">
    <source>
        <dbReference type="PROSITE" id="PS51782"/>
    </source>
</evidence>
<proteinExistence type="inferred from homology"/>
<dbReference type="PROSITE" id="PS00922">
    <property type="entry name" value="TRANSGLYCOSYLASE"/>
    <property type="match status" value="1"/>
</dbReference>
<evidence type="ECO:0000256" key="1">
    <source>
        <dbReference type="ARBA" id="ARBA00007734"/>
    </source>
</evidence>
<organism evidence="4">
    <name type="scientific">Candidatus Kentrum sp. LPFa</name>
    <dbReference type="NCBI Taxonomy" id="2126335"/>
    <lineage>
        <taxon>Bacteria</taxon>
        <taxon>Pseudomonadati</taxon>
        <taxon>Pseudomonadota</taxon>
        <taxon>Gammaproteobacteria</taxon>
        <taxon>Candidatus Kentrum</taxon>
    </lineage>
</organism>
<dbReference type="Pfam" id="PF01464">
    <property type="entry name" value="SLT"/>
    <property type="match status" value="1"/>
</dbReference>
<dbReference type="InterPro" id="IPR000189">
    <property type="entry name" value="Transglyc_AS"/>
</dbReference>